<dbReference type="InterPro" id="IPR001602">
    <property type="entry name" value="UPF0047_YjbQ-like"/>
</dbReference>
<dbReference type="Gene3D" id="2.60.120.460">
    <property type="entry name" value="YjbQ-like"/>
    <property type="match status" value="1"/>
</dbReference>
<dbReference type="NCBIfam" id="TIGR00149">
    <property type="entry name" value="TIGR00149_YjbQ"/>
    <property type="match status" value="1"/>
</dbReference>
<evidence type="ECO:0008006" key="3">
    <source>
        <dbReference type="Google" id="ProtNLM"/>
    </source>
</evidence>
<organism evidence="2">
    <name type="scientific">marine sediment metagenome</name>
    <dbReference type="NCBI Taxonomy" id="412755"/>
    <lineage>
        <taxon>unclassified sequences</taxon>
        <taxon>metagenomes</taxon>
        <taxon>ecological metagenomes</taxon>
    </lineage>
</organism>
<dbReference type="PROSITE" id="PS01314">
    <property type="entry name" value="UPF0047"/>
    <property type="match status" value="1"/>
</dbReference>
<comment type="similarity">
    <text evidence="1">Belongs to the UPF0047 family.</text>
</comment>
<gene>
    <name evidence="2" type="ORF">LCGC14_2777140</name>
</gene>
<name>A0A0F8ZGD3_9ZZZZ</name>
<accession>A0A0F8ZGD3</accession>
<comment type="caution">
    <text evidence="2">The sequence shown here is derived from an EMBL/GenBank/DDBJ whole genome shotgun (WGS) entry which is preliminary data.</text>
</comment>
<dbReference type="PANTHER" id="PTHR30615">
    <property type="entry name" value="UNCHARACTERIZED PROTEIN YJBQ-RELATED"/>
    <property type="match status" value="1"/>
</dbReference>
<reference evidence="2" key="1">
    <citation type="journal article" date="2015" name="Nature">
        <title>Complex archaea that bridge the gap between prokaryotes and eukaryotes.</title>
        <authorList>
            <person name="Spang A."/>
            <person name="Saw J.H."/>
            <person name="Jorgensen S.L."/>
            <person name="Zaremba-Niedzwiedzka K."/>
            <person name="Martijn J."/>
            <person name="Lind A.E."/>
            <person name="van Eijk R."/>
            <person name="Schleper C."/>
            <person name="Guy L."/>
            <person name="Ettema T.J."/>
        </authorList>
    </citation>
    <scope>NUCLEOTIDE SEQUENCE</scope>
</reference>
<dbReference type="SUPFAM" id="SSF111038">
    <property type="entry name" value="YjbQ-like"/>
    <property type="match status" value="1"/>
</dbReference>
<dbReference type="Pfam" id="PF01894">
    <property type="entry name" value="YjbQ"/>
    <property type="match status" value="1"/>
</dbReference>
<dbReference type="PANTHER" id="PTHR30615:SF8">
    <property type="entry name" value="UPF0047 PROTEIN C4A8.02C"/>
    <property type="match status" value="1"/>
</dbReference>
<sequence>MIFTVKTRSKTEFIDITLQVQEQLDQIAKSADLSRGLCMLFVPHTTAAITINESADPSVQTDIQMVLNKIVPWEAAYRHLEGNSPAHVKSTLVGASELIAIENGRLVLGTWQGIFFCEFDGPRTRKVHLNLLSNH</sequence>
<protein>
    <recommendedName>
        <fullName evidence="3">Secondary thiamine-phosphate synthase enzyme</fullName>
    </recommendedName>
</protein>
<dbReference type="InterPro" id="IPR035917">
    <property type="entry name" value="YjbQ-like_sf"/>
</dbReference>
<dbReference type="EMBL" id="LAZR01051487">
    <property type="protein sequence ID" value="KKK85055.1"/>
    <property type="molecule type" value="Genomic_DNA"/>
</dbReference>
<evidence type="ECO:0000256" key="1">
    <source>
        <dbReference type="ARBA" id="ARBA00005534"/>
    </source>
</evidence>
<proteinExistence type="inferred from homology"/>
<dbReference type="PIRSF" id="PIRSF004681">
    <property type="entry name" value="UCP004681"/>
    <property type="match status" value="1"/>
</dbReference>
<evidence type="ECO:0000313" key="2">
    <source>
        <dbReference type="EMBL" id="KKK85055.1"/>
    </source>
</evidence>
<dbReference type="AlphaFoldDB" id="A0A0F8ZGD3"/>